<dbReference type="PANTHER" id="PTHR33112">
    <property type="entry name" value="DOMAIN PROTEIN, PUTATIVE-RELATED"/>
    <property type="match status" value="1"/>
</dbReference>
<dbReference type="Proteomes" id="UP000799777">
    <property type="component" value="Unassembled WGS sequence"/>
</dbReference>
<accession>A0A9P4LNY3</accession>
<gene>
    <name evidence="2" type="ORF">EK21DRAFT_112065</name>
</gene>
<reference evidence="2" key="1">
    <citation type="journal article" date="2020" name="Stud. Mycol.">
        <title>101 Dothideomycetes genomes: a test case for predicting lifestyles and emergence of pathogens.</title>
        <authorList>
            <person name="Haridas S."/>
            <person name="Albert R."/>
            <person name="Binder M."/>
            <person name="Bloem J."/>
            <person name="Labutti K."/>
            <person name="Salamov A."/>
            <person name="Andreopoulos B."/>
            <person name="Baker S."/>
            <person name="Barry K."/>
            <person name="Bills G."/>
            <person name="Bluhm B."/>
            <person name="Cannon C."/>
            <person name="Castanera R."/>
            <person name="Culley D."/>
            <person name="Daum C."/>
            <person name="Ezra D."/>
            <person name="Gonzalez J."/>
            <person name="Henrissat B."/>
            <person name="Kuo A."/>
            <person name="Liang C."/>
            <person name="Lipzen A."/>
            <person name="Lutzoni F."/>
            <person name="Magnuson J."/>
            <person name="Mondo S."/>
            <person name="Nolan M."/>
            <person name="Ohm R."/>
            <person name="Pangilinan J."/>
            <person name="Park H.-J."/>
            <person name="Ramirez L."/>
            <person name="Alfaro M."/>
            <person name="Sun H."/>
            <person name="Tritt A."/>
            <person name="Yoshinaga Y."/>
            <person name="Zwiers L.-H."/>
            <person name="Turgeon B."/>
            <person name="Goodwin S."/>
            <person name="Spatafora J."/>
            <person name="Crous P."/>
            <person name="Grigoriev I."/>
        </authorList>
    </citation>
    <scope>NUCLEOTIDE SEQUENCE</scope>
    <source>
        <strain evidence="2">CBS 110217</strain>
    </source>
</reference>
<dbReference type="AlphaFoldDB" id="A0A9P4LNY3"/>
<dbReference type="Pfam" id="PF06985">
    <property type="entry name" value="HET"/>
    <property type="match status" value="1"/>
</dbReference>
<evidence type="ECO:0000259" key="1">
    <source>
        <dbReference type="Pfam" id="PF06985"/>
    </source>
</evidence>
<proteinExistence type="predicted"/>
<protein>
    <submittedName>
        <fullName evidence="2">HET-domain-containing protein</fullName>
    </submittedName>
</protein>
<dbReference type="OrthoDB" id="5428863at2759"/>
<evidence type="ECO:0000313" key="3">
    <source>
        <dbReference type="Proteomes" id="UP000799777"/>
    </source>
</evidence>
<evidence type="ECO:0000313" key="2">
    <source>
        <dbReference type="EMBL" id="KAF2030344.1"/>
    </source>
</evidence>
<dbReference type="PANTHER" id="PTHR33112:SF16">
    <property type="entry name" value="HETEROKARYON INCOMPATIBILITY DOMAIN-CONTAINING PROTEIN"/>
    <property type="match status" value="1"/>
</dbReference>
<dbReference type="InterPro" id="IPR010730">
    <property type="entry name" value="HET"/>
</dbReference>
<feature type="domain" description="Heterokaryon incompatibility" evidence="1">
    <location>
        <begin position="186"/>
        <end position="309"/>
    </location>
</feature>
<organism evidence="2 3">
    <name type="scientific">Setomelanomma holmii</name>
    <dbReference type="NCBI Taxonomy" id="210430"/>
    <lineage>
        <taxon>Eukaryota</taxon>
        <taxon>Fungi</taxon>
        <taxon>Dikarya</taxon>
        <taxon>Ascomycota</taxon>
        <taxon>Pezizomycotina</taxon>
        <taxon>Dothideomycetes</taxon>
        <taxon>Pleosporomycetidae</taxon>
        <taxon>Pleosporales</taxon>
        <taxon>Pleosporineae</taxon>
        <taxon>Phaeosphaeriaceae</taxon>
        <taxon>Setomelanomma</taxon>
    </lineage>
</organism>
<name>A0A9P4LNY3_9PLEO</name>
<dbReference type="EMBL" id="ML978191">
    <property type="protein sequence ID" value="KAF2030344.1"/>
    <property type="molecule type" value="Genomic_DNA"/>
</dbReference>
<comment type="caution">
    <text evidence="2">The sequence shown here is derived from an EMBL/GenBank/DDBJ whole genome shotgun (WGS) entry which is preliminary data.</text>
</comment>
<sequence length="731" mass="82590">MHGPADFIGASSGSFDELRHANPSKRQENKPASYDIITELLGAINCVEMWCIACASDAIAAVAESWTRRHGQNQNPIDADRCTPHFRASAPIELITCPTRSASQTCFSTAEVRVSPRVWIIGMTLLQQPTATIAFPNNNRSRNTSGYFWYEVRLTIKCGEAFPSSPKWLIDIERYCLVPGIGVDRYWTLSYVWGGSQSTSLTKGNLEELQVEDALVSPSVQLPATIKDAMRLVGQLNGRYLWVDKLCIPQDDGPAKKLELEAMAAIYARAYATIVAAQGGDTDEGLHGVSGGSKTRDLRKFRLNSQPANAYHRRNDDISLFEEQTGPIPDVEELENQSEAQHNLGALVLKPCDRTANTKEAGIKSAPWPDFYRFARLVCLYNIRDFTFPEDALDAFDGATSVFGPSFTGGLVSGLPQMFFNAALLWQPNWKLERRACAGPDVDHAILPSWSWVGWQGNLHSESWRSGYGYLRRNPDEYSRGFPDIWQPCSWRTVSTVKWWHSATVDGHRTSIVSTSETKESPDDASIIEQLPPGWSQKWCEVLERLYFTHESDPDQDFWRPVPINSKDEGHRPDDYDSRSRFLRCTTRRGYLRSGCAIRQGHVQCRAINLCDEDDTWAGATRLNLADTYDPSWTFRKQFGVIPEDGKVGSSEPLLELIELSRGKVRDQVTERVSFDEWDEPECPRHSGLYKFYNVMWVRWENGIAYRRAVGRVVDHIWEKIATEKIHVTIG</sequence>
<keyword evidence="3" id="KW-1185">Reference proteome</keyword>